<feature type="transmembrane region" description="Helical" evidence="1">
    <location>
        <begin position="7"/>
        <end position="27"/>
    </location>
</feature>
<gene>
    <name evidence="2" type="ORF">GM920_20995</name>
</gene>
<evidence type="ECO:0000313" key="3">
    <source>
        <dbReference type="Proteomes" id="UP000636110"/>
    </source>
</evidence>
<keyword evidence="3" id="KW-1185">Reference proteome</keyword>
<dbReference type="EMBL" id="WNXC01000009">
    <property type="protein sequence ID" value="MBB2151391.1"/>
    <property type="molecule type" value="Genomic_DNA"/>
</dbReference>
<evidence type="ECO:0000313" key="2">
    <source>
        <dbReference type="EMBL" id="MBB2151391.1"/>
    </source>
</evidence>
<keyword evidence="1" id="KW-0812">Transmembrane</keyword>
<keyword evidence="1" id="KW-0472">Membrane</keyword>
<protein>
    <submittedName>
        <fullName evidence="2">Uncharacterized protein</fullName>
    </submittedName>
</protein>
<reference evidence="2 3" key="1">
    <citation type="submission" date="2019-11" db="EMBL/GenBank/DDBJ databases">
        <title>Description of Pedobacter sp. LMG 31462T.</title>
        <authorList>
            <person name="Carlier A."/>
            <person name="Qi S."/>
            <person name="Vandamme P."/>
        </authorList>
    </citation>
    <scope>NUCLEOTIDE SEQUENCE [LARGE SCALE GENOMIC DNA]</scope>
    <source>
        <strain evidence="2 3">LMG 31462</strain>
    </source>
</reference>
<accession>A0ABR6F1S0</accession>
<proteinExistence type="predicted"/>
<dbReference type="Proteomes" id="UP000636110">
    <property type="component" value="Unassembled WGS sequence"/>
</dbReference>
<sequence>MLKTLKILFYFSAILFIGKPFLGFSLLDRNQNEVVTSVLLGKLFSKRKHDYIEDDLMESAAIQQMLSRPPIESILTFFGFLALLFSALVVKVRLTTAMLQGIQVRLPGRDDTYLHTMTFRI</sequence>
<feature type="transmembrane region" description="Helical" evidence="1">
    <location>
        <begin position="73"/>
        <end position="90"/>
    </location>
</feature>
<evidence type="ECO:0000256" key="1">
    <source>
        <dbReference type="SAM" id="Phobius"/>
    </source>
</evidence>
<comment type="caution">
    <text evidence="2">The sequence shown here is derived from an EMBL/GenBank/DDBJ whole genome shotgun (WGS) entry which is preliminary data.</text>
</comment>
<organism evidence="2 3">
    <name type="scientific">Pedobacter gandavensis</name>
    <dbReference type="NCBI Taxonomy" id="2679963"/>
    <lineage>
        <taxon>Bacteria</taxon>
        <taxon>Pseudomonadati</taxon>
        <taxon>Bacteroidota</taxon>
        <taxon>Sphingobacteriia</taxon>
        <taxon>Sphingobacteriales</taxon>
        <taxon>Sphingobacteriaceae</taxon>
        <taxon>Pedobacter</taxon>
    </lineage>
</organism>
<keyword evidence="1" id="KW-1133">Transmembrane helix</keyword>
<name>A0ABR6F1S0_9SPHI</name>
<dbReference type="RefSeq" id="WP_182961184.1">
    <property type="nucleotide sequence ID" value="NZ_WNXC01000009.1"/>
</dbReference>